<protein>
    <submittedName>
        <fullName evidence="3">LOW QUALITY PROTEIN: serine/arginine repetitive matrix protein 2-like</fullName>
    </submittedName>
</protein>
<dbReference type="OrthoDB" id="6780119at2759"/>
<dbReference type="AlphaFoldDB" id="A0A6J2XIH0"/>
<feature type="compositionally biased region" description="Basic and acidic residues" evidence="1">
    <location>
        <begin position="478"/>
        <end position="528"/>
    </location>
</feature>
<feature type="compositionally biased region" description="Polar residues" evidence="1">
    <location>
        <begin position="446"/>
        <end position="457"/>
    </location>
</feature>
<dbReference type="InParanoid" id="A0A6J2XIH0"/>
<feature type="region of interest" description="Disordered" evidence="1">
    <location>
        <begin position="106"/>
        <end position="528"/>
    </location>
</feature>
<feature type="compositionally biased region" description="Basic and acidic residues" evidence="1">
    <location>
        <begin position="119"/>
        <end position="142"/>
    </location>
</feature>
<feature type="region of interest" description="Disordered" evidence="1">
    <location>
        <begin position="616"/>
        <end position="882"/>
    </location>
</feature>
<gene>
    <name evidence="3" type="primary">LOC115878212</name>
</gene>
<feature type="compositionally biased region" description="Basic residues" evidence="1">
    <location>
        <begin position="865"/>
        <end position="874"/>
    </location>
</feature>
<feature type="compositionally biased region" description="Basic residues" evidence="1">
    <location>
        <begin position="362"/>
        <end position="381"/>
    </location>
</feature>
<feature type="compositionally biased region" description="Basic and acidic residues" evidence="1">
    <location>
        <begin position="183"/>
        <end position="200"/>
    </location>
</feature>
<evidence type="ECO:0000313" key="3">
    <source>
        <dbReference type="RefSeq" id="XP_030750489.1"/>
    </source>
</evidence>
<evidence type="ECO:0000256" key="1">
    <source>
        <dbReference type="SAM" id="MobiDB-lite"/>
    </source>
</evidence>
<feature type="compositionally biased region" description="Polar residues" evidence="1">
    <location>
        <begin position="330"/>
        <end position="343"/>
    </location>
</feature>
<feature type="compositionally biased region" description="Basic residues" evidence="1">
    <location>
        <begin position="389"/>
        <end position="410"/>
    </location>
</feature>
<keyword evidence="2" id="KW-1185">Reference proteome</keyword>
<sequence length="882" mass="101125">MENVQENRLTDDEEDLEALRLAALQSLKKKNDATNGSLEPAFHSSRREDQVLRQGKSHKGFTNNRRYFGGRGPKNGHYQGNNTRVRQNNLISIRTVVEDQTVKDLDNNSTLSLPQDRYTGGKEKSNKTDESSSKFDRYNDTDKSDEESEEENAKSGSDNDGSTPKLERNDSLEAIMQELEDEITGKSKNKDKEVKQEKDKQKSKKGNDLPVVENVVSDVKPTPELCPPEKTVEAPKEPVLEPVIGVANRKESPEKSEPPPLRKRKKVFPNRREFQGYRRPRRTPPYPEPPFIPNIPPVPFPPMFNPHFRPPNVAVPPPPVPFYERPLSPLSINADTLQAQTRAPLSPRSAAFVLENRAIIEKRKRSPRRSYSRSPSPRRRSPNPLRRSISPRRRSRSPRRRSKSPRRRSLSPKVRQFSPKARAFSPRPRGLLSPPHSPKLRLGSPKQRQGSPKQRQGSPKLRPVSPRRRSMSPKRRDKKESDQSSKQKPSIRDRLGLKNPPKSDNKESAEKPEPSKVQKEEKVLDPVLEARKKKFESKEIKVKEGVIRLKPKDEAKPEKNEEIANEEIKKEDTEKVTSSEVSEKEDDIVKDLEALLKEDILLVDDALELDHKTDLLFSDEESGSENEGRFKVKQPNLKKPAAALPFTKLVNGEKEKPATVKRRRLSDRPSSRASPAAQRKIKLVSPERTKDSKRSRTSRSSSVRNLSVKKERHPVERRFERKIEIKIKNPSKYEKEDKSRHEKRQEEKKEQKVERKVEVENQLKIDEDDDDDFETEIIIEHDEDEVENNVKDDDLRTQLSKKRAEKLSKHTKGEAVPSRLLQSALQNALPLKKSKKPKSQELSSSEAKLPIHLRLGTCGLETFSKPKRKSRKRKNGETEGQV</sequence>
<dbReference type="Proteomes" id="UP000504635">
    <property type="component" value="Unplaced"/>
</dbReference>
<proteinExistence type="predicted"/>
<feature type="compositionally biased region" description="Pro residues" evidence="1">
    <location>
        <begin position="283"/>
        <end position="304"/>
    </location>
</feature>
<feature type="compositionally biased region" description="Basic residues" evidence="1">
    <location>
        <begin position="465"/>
        <end position="477"/>
    </location>
</feature>
<reference evidence="3" key="1">
    <citation type="submission" date="2025-08" db="UniProtKB">
        <authorList>
            <consortium name="RefSeq"/>
        </authorList>
    </citation>
    <scope>IDENTIFICATION</scope>
    <source>
        <tissue evidence="3">Gonads</tissue>
    </source>
</reference>
<accession>A0A6J2XIH0</accession>
<feature type="compositionally biased region" description="Basic and acidic residues" evidence="1">
    <location>
        <begin position="553"/>
        <end position="577"/>
    </location>
</feature>
<evidence type="ECO:0000313" key="2">
    <source>
        <dbReference type="Proteomes" id="UP000504635"/>
    </source>
</evidence>
<organism evidence="2 3">
    <name type="scientific">Sitophilus oryzae</name>
    <name type="common">Rice weevil</name>
    <name type="synonym">Curculio oryzae</name>
    <dbReference type="NCBI Taxonomy" id="7048"/>
    <lineage>
        <taxon>Eukaryota</taxon>
        <taxon>Metazoa</taxon>
        <taxon>Ecdysozoa</taxon>
        <taxon>Arthropoda</taxon>
        <taxon>Hexapoda</taxon>
        <taxon>Insecta</taxon>
        <taxon>Pterygota</taxon>
        <taxon>Neoptera</taxon>
        <taxon>Endopterygota</taxon>
        <taxon>Coleoptera</taxon>
        <taxon>Polyphaga</taxon>
        <taxon>Cucujiformia</taxon>
        <taxon>Curculionidae</taxon>
        <taxon>Dryophthorinae</taxon>
        <taxon>Sitophilus</taxon>
    </lineage>
</organism>
<feature type="compositionally biased region" description="Basic and acidic residues" evidence="1">
    <location>
        <begin position="248"/>
        <end position="257"/>
    </location>
</feature>
<feature type="compositionally biased region" description="Basic and acidic residues" evidence="1">
    <location>
        <begin position="685"/>
        <end position="694"/>
    </location>
</feature>
<feature type="compositionally biased region" description="Basic and acidic residues" evidence="1">
    <location>
        <begin position="713"/>
        <end position="765"/>
    </location>
</feature>
<dbReference type="RefSeq" id="XP_030750489.1">
    <property type="nucleotide sequence ID" value="XM_030894629.1"/>
</dbReference>
<feature type="compositionally biased region" description="Acidic residues" evidence="1">
    <location>
        <begin position="766"/>
        <end position="787"/>
    </location>
</feature>
<feature type="region of interest" description="Disordered" evidence="1">
    <location>
        <begin position="553"/>
        <end position="584"/>
    </location>
</feature>
<name>A0A6J2XIH0_SITOR</name>
<dbReference type="KEGG" id="soy:115878212"/>
<feature type="region of interest" description="Disordered" evidence="1">
    <location>
        <begin position="26"/>
        <end position="86"/>
    </location>
</feature>
<dbReference type="GeneID" id="115878212"/>
<feature type="compositionally biased region" description="Basic and acidic residues" evidence="1">
    <location>
        <begin position="230"/>
        <end position="239"/>
    </location>
</feature>